<accession>A0AA86NYY9</accession>
<reference evidence="1" key="1">
    <citation type="submission" date="2023-06" db="EMBL/GenBank/DDBJ databases">
        <authorList>
            <person name="Kurt Z."/>
        </authorList>
    </citation>
    <scope>NUCLEOTIDE SEQUENCE</scope>
</reference>
<evidence type="ECO:0000313" key="3">
    <source>
        <dbReference type="Proteomes" id="UP001642409"/>
    </source>
</evidence>
<comment type="caution">
    <text evidence="1">The sequence shown here is derived from an EMBL/GenBank/DDBJ whole genome shotgun (WGS) entry which is preliminary data.</text>
</comment>
<sequence>MLTRFRLTLNRLQLAQSVKNIFCEYQQRETVQFLNKYRYDDVKSKRNDDSFMYVKILIGQTNFSKQNKGGNKSFDGYKQVNFNQKSYEELGSCHIDWVIAI</sequence>
<organism evidence="1">
    <name type="scientific">Hexamita inflata</name>
    <dbReference type="NCBI Taxonomy" id="28002"/>
    <lineage>
        <taxon>Eukaryota</taxon>
        <taxon>Metamonada</taxon>
        <taxon>Diplomonadida</taxon>
        <taxon>Hexamitidae</taxon>
        <taxon>Hexamitinae</taxon>
        <taxon>Hexamita</taxon>
    </lineage>
</organism>
<protein>
    <submittedName>
        <fullName evidence="2">Hypothetical_protein</fullName>
    </submittedName>
</protein>
<dbReference type="Proteomes" id="UP001642409">
    <property type="component" value="Unassembled WGS sequence"/>
</dbReference>
<evidence type="ECO:0000313" key="1">
    <source>
        <dbReference type="EMBL" id="CAI9928366.1"/>
    </source>
</evidence>
<dbReference type="EMBL" id="CATOUU010000391">
    <property type="protein sequence ID" value="CAI9928366.1"/>
    <property type="molecule type" value="Genomic_DNA"/>
</dbReference>
<evidence type="ECO:0000313" key="2">
    <source>
        <dbReference type="EMBL" id="CAL6084523.1"/>
    </source>
</evidence>
<reference evidence="2 3" key="2">
    <citation type="submission" date="2024-07" db="EMBL/GenBank/DDBJ databases">
        <authorList>
            <person name="Akdeniz Z."/>
        </authorList>
    </citation>
    <scope>NUCLEOTIDE SEQUENCE [LARGE SCALE GENOMIC DNA]</scope>
</reference>
<dbReference type="AlphaFoldDB" id="A0AA86NYY9"/>
<keyword evidence="3" id="KW-1185">Reference proteome</keyword>
<proteinExistence type="predicted"/>
<name>A0AA86NYY9_9EUKA</name>
<dbReference type="EMBL" id="CAXDID020000379">
    <property type="protein sequence ID" value="CAL6084523.1"/>
    <property type="molecule type" value="Genomic_DNA"/>
</dbReference>
<gene>
    <name evidence="1" type="ORF">HINF_LOCUS16011</name>
    <name evidence="2" type="ORF">HINF_LOCUS62246</name>
</gene>